<dbReference type="PANTHER" id="PTHR36766:SF30">
    <property type="entry name" value="TIR-NBS TYPE DISEASE RESISTANCE PROTEIN-RELATED"/>
    <property type="match status" value="1"/>
</dbReference>
<dbReference type="InterPro" id="IPR056789">
    <property type="entry name" value="LRR_R13L1-DRL21"/>
</dbReference>
<comment type="caution">
    <text evidence="4">The sequence shown here is derived from an EMBL/GenBank/DDBJ whole genome shotgun (WGS) entry which is preliminary data.</text>
</comment>
<dbReference type="Proteomes" id="UP000813462">
    <property type="component" value="Unassembled WGS sequence"/>
</dbReference>
<dbReference type="GO" id="GO:0006952">
    <property type="term" value="P:defense response"/>
    <property type="evidence" value="ECO:0007669"/>
    <property type="project" value="UniProtKB-KW"/>
</dbReference>
<evidence type="ECO:0000259" key="3">
    <source>
        <dbReference type="Pfam" id="PF25019"/>
    </source>
</evidence>
<keyword evidence="1" id="KW-0433">Leucine-rich repeat</keyword>
<dbReference type="SUPFAM" id="SSF52047">
    <property type="entry name" value="RNI-like"/>
    <property type="match status" value="1"/>
</dbReference>
<protein>
    <recommendedName>
        <fullName evidence="3">R13L1/DRL21-like LRR repeat region domain-containing protein</fullName>
    </recommendedName>
</protein>
<dbReference type="Pfam" id="PF25019">
    <property type="entry name" value="LRR_R13L1-DRL21"/>
    <property type="match status" value="1"/>
</dbReference>
<evidence type="ECO:0000313" key="4">
    <source>
        <dbReference type="EMBL" id="KAH7527995.1"/>
    </source>
</evidence>
<name>A0A978VCA6_ZIZJJ</name>
<sequence length="139" mass="15893">MSEFEIIARRDRQSLPEGIGNLSSLECRYLSGTSLPQWLHGLTSLKKLSIDGCSSLESLPEEIAQLSTLEWFTLSRCDKLATLPQDLHRVTSLYYLSIRECPLISQTIKKNRYGLRSKLARIPTAYLDGKRIHAHWYPT</sequence>
<reference evidence="4" key="1">
    <citation type="journal article" date="2021" name="Front. Plant Sci.">
        <title>Chromosome-Scale Genome Assembly for Chinese Sour Jujube and Insights Into Its Genome Evolution and Domestication Signature.</title>
        <authorList>
            <person name="Shen L.-Y."/>
            <person name="Luo H."/>
            <person name="Wang X.-L."/>
            <person name="Wang X.-M."/>
            <person name="Qiu X.-J."/>
            <person name="Liu H."/>
            <person name="Zhou S.-S."/>
            <person name="Jia K.-H."/>
            <person name="Nie S."/>
            <person name="Bao Y.-T."/>
            <person name="Zhang R.-G."/>
            <person name="Yun Q.-Z."/>
            <person name="Chai Y.-H."/>
            <person name="Lu J.-Y."/>
            <person name="Li Y."/>
            <person name="Zhao S.-W."/>
            <person name="Mao J.-F."/>
            <person name="Jia S.-G."/>
            <person name="Mao Y.-M."/>
        </authorList>
    </citation>
    <scope>NUCLEOTIDE SEQUENCE</scope>
    <source>
        <strain evidence="4">AT0</strain>
        <tissue evidence="4">Leaf</tissue>
    </source>
</reference>
<dbReference type="InterPro" id="IPR032675">
    <property type="entry name" value="LRR_dom_sf"/>
</dbReference>
<organism evidence="4 5">
    <name type="scientific">Ziziphus jujuba var. spinosa</name>
    <dbReference type="NCBI Taxonomy" id="714518"/>
    <lineage>
        <taxon>Eukaryota</taxon>
        <taxon>Viridiplantae</taxon>
        <taxon>Streptophyta</taxon>
        <taxon>Embryophyta</taxon>
        <taxon>Tracheophyta</taxon>
        <taxon>Spermatophyta</taxon>
        <taxon>Magnoliopsida</taxon>
        <taxon>eudicotyledons</taxon>
        <taxon>Gunneridae</taxon>
        <taxon>Pentapetalae</taxon>
        <taxon>rosids</taxon>
        <taxon>fabids</taxon>
        <taxon>Rosales</taxon>
        <taxon>Rhamnaceae</taxon>
        <taxon>Paliureae</taxon>
        <taxon>Ziziphus</taxon>
    </lineage>
</organism>
<proteinExistence type="predicted"/>
<keyword evidence="2" id="KW-0611">Plant defense</keyword>
<gene>
    <name evidence="4" type="ORF">FEM48_Zijuj05G0025000</name>
</gene>
<dbReference type="EMBL" id="JAEACU010000005">
    <property type="protein sequence ID" value="KAH7527995.1"/>
    <property type="molecule type" value="Genomic_DNA"/>
</dbReference>
<accession>A0A978VCA6</accession>
<evidence type="ECO:0000256" key="2">
    <source>
        <dbReference type="ARBA" id="ARBA00022821"/>
    </source>
</evidence>
<evidence type="ECO:0000313" key="5">
    <source>
        <dbReference type="Proteomes" id="UP000813462"/>
    </source>
</evidence>
<feature type="domain" description="R13L1/DRL21-like LRR repeat region" evidence="3">
    <location>
        <begin position="21"/>
        <end position="70"/>
    </location>
</feature>
<dbReference type="Gene3D" id="3.80.10.10">
    <property type="entry name" value="Ribonuclease Inhibitor"/>
    <property type="match status" value="1"/>
</dbReference>
<dbReference type="AlphaFoldDB" id="A0A978VCA6"/>
<dbReference type="PANTHER" id="PTHR36766">
    <property type="entry name" value="PLANT BROAD-SPECTRUM MILDEW RESISTANCE PROTEIN RPW8"/>
    <property type="match status" value="1"/>
</dbReference>
<evidence type="ECO:0000256" key="1">
    <source>
        <dbReference type="ARBA" id="ARBA00022614"/>
    </source>
</evidence>